<dbReference type="GO" id="GO:1901678">
    <property type="term" value="P:iron coordination entity transport"/>
    <property type="evidence" value="ECO:0007669"/>
    <property type="project" value="UniProtKB-ARBA"/>
</dbReference>
<reference evidence="5" key="2">
    <citation type="submission" date="2020-02" db="EMBL/GenBank/DDBJ databases">
        <authorList>
            <person name="Matsumoto Y."/>
            <person name="Motooka D."/>
            <person name="Nakamura S."/>
        </authorList>
    </citation>
    <scope>NUCLEOTIDE SEQUENCE</scope>
    <source>
        <strain evidence="5">JCM 13671</strain>
    </source>
</reference>
<dbReference type="PROSITE" id="PS51257">
    <property type="entry name" value="PROKAR_LIPOPROTEIN"/>
    <property type="match status" value="1"/>
</dbReference>
<dbReference type="Proteomes" id="UP000466931">
    <property type="component" value="Chromosome"/>
</dbReference>
<dbReference type="SUPFAM" id="SSF53807">
    <property type="entry name" value="Helical backbone' metal receptor"/>
    <property type="match status" value="1"/>
</dbReference>
<organism evidence="5 6">
    <name type="scientific">Mycolicibacterium confluentis</name>
    <dbReference type="NCBI Taxonomy" id="28047"/>
    <lineage>
        <taxon>Bacteria</taxon>
        <taxon>Bacillati</taxon>
        <taxon>Actinomycetota</taxon>
        <taxon>Actinomycetes</taxon>
        <taxon>Mycobacteriales</taxon>
        <taxon>Mycobacteriaceae</taxon>
        <taxon>Mycolicibacterium</taxon>
    </lineage>
</organism>
<evidence type="ECO:0000313" key="5">
    <source>
        <dbReference type="EMBL" id="BBZ35807.1"/>
    </source>
</evidence>
<name>A0A7I7Y2G2_9MYCO</name>
<dbReference type="Gene3D" id="3.40.50.1980">
    <property type="entry name" value="Nitrogenase molybdenum iron protein domain"/>
    <property type="match status" value="2"/>
</dbReference>
<dbReference type="InterPro" id="IPR002491">
    <property type="entry name" value="ABC_transptr_periplasmic_BD"/>
</dbReference>
<dbReference type="OrthoDB" id="1846031at2"/>
<sequence>MTPWTRREFLTATGVAGLALTACSSESSSGANPDSGAVTLKHAFGETTIPSPPKRVVSAGFTEQDDLLAVGTVPIATTEWFGAEPFAVWPWAQSALRGAQPTVLHIDDGIQVEQIAALKPDLIVAINAGCDEATYEKLSAIAPTLPQSGRSPFFESWRDQATAIGRATFSGDRMTALIKGVEDRFTAAGTANPQFKDKSVLLLQGSTEWENSVIASTPGWRTGFLTQMGLVIPDSITEFTDDGHDRAVIPLDKVGPALDAADVLIWACESEEQRAALLADPRIAELRASRENRNVFTTREQAGAIAFASVLSYPLVADQLPPLLAQALA</sequence>
<evidence type="ECO:0000256" key="1">
    <source>
        <dbReference type="ARBA" id="ARBA00004196"/>
    </source>
</evidence>
<comment type="similarity">
    <text evidence="2">Belongs to the bacterial solute-binding protein 8 family.</text>
</comment>
<evidence type="ECO:0000313" key="6">
    <source>
        <dbReference type="Proteomes" id="UP000466931"/>
    </source>
</evidence>
<dbReference type="PROSITE" id="PS51318">
    <property type="entry name" value="TAT"/>
    <property type="match status" value="1"/>
</dbReference>
<dbReference type="InterPro" id="IPR006311">
    <property type="entry name" value="TAT_signal"/>
</dbReference>
<keyword evidence="6" id="KW-1185">Reference proteome</keyword>
<protein>
    <submittedName>
        <fullName evidence="5">Iron ABC transporter substrate-binding protein</fullName>
    </submittedName>
</protein>
<dbReference type="NCBIfam" id="TIGR01409">
    <property type="entry name" value="TAT_signal_seq"/>
    <property type="match status" value="1"/>
</dbReference>
<gene>
    <name evidence="5" type="ORF">MCNF_44120</name>
</gene>
<dbReference type="GO" id="GO:0030288">
    <property type="term" value="C:outer membrane-bounded periplasmic space"/>
    <property type="evidence" value="ECO:0007669"/>
    <property type="project" value="TreeGrafter"/>
</dbReference>
<proteinExistence type="inferred from homology"/>
<dbReference type="EMBL" id="AP022612">
    <property type="protein sequence ID" value="BBZ35807.1"/>
    <property type="molecule type" value="Genomic_DNA"/>
</dbReference>
<evidence type="ECO:0000256" key="2">
    <source>
        <dbReference type="ARBA" id="ARBA00008814"/>
    </source>
</evidence>
<evidence type="ECO:0000256" key="4">
    <source>
        <dbReference type="ARBA" id="ARBA00022729"/>
    </source>
</evidence>
<comment type="subcellular location">
    <subcellularLocation>
        <location evidence="1">Cell envelope</location>
    </subcellularLocation>
</comment>
<dbReference type="RefSeq" id="WP_085156863.1">
    <property type="nucleotide sequence ID" value="NZ_AP022612.1"/>
</dbReference>
<dbReference type="PROSITE" id="PS50983">
    <property type="entry name" value="FE_B12_PBP"/>
    <property type="match status" value="1"/>
</dbReference>
<dbReference type="InterPro" id="IPR019546">
    <property type="entry name" value="TAT_signal_bac_arc"/>
</dbReference>
<keyword evidence="3" id="KW-0813">Transport</keyword>
<accession>A0A7I7Y2G2</accession>
<dbReference type="InterPro" id="IPR051313">
    <property type="entry name" value="Bact_iron-sidero_bind"/>
</dbReference>
<reference evidence="5" key="1">
    <citation type="journal article" date="2019" name="Emerg. Microbes Infect.">
        <title>Comprehensive subspecies identification of 175 nontuberculous mycobacteria species based on 7547 genomic profiles.</title>
        <authorList>
            <person name="Matsumoto Y."/>
            <person name="Kinjo T."/>
            <person name="Motooka D."/>
            <person name="Nabeya D."/>
            <person name="Jung N."/>
            <person name="Uechi K."/>
            <person name="Horii T."/>
            <person name="Iida T."/>
            <person name="Fujita J."/>
            <person name="Nakamura S."/>
        </authorList>
    </citation>
    <scope>NUCLEOTIDE SEQUENCE [LARGE SCALE GENOMIC DNA]</scope>
    <source>
        <strain evidence="5">JCM 13671</strain>
    </source>
</reference>
<dbReference type="AlphaFoldDB" id="A0A7I7Y2G2"/>
<dbReference type="PANTHER" id="PTHR30532:SF24">
    <property type="entry name" value="FERRIC ENTEROBACTIN-BINDING PERIPLASMIC PROTEIN FEPB"/>
    <property type="match status" value="1"/>
</dbReference>
<dbReference type="PANTHER" id="PTHR30532">
    <property type="entry name" value="IRON III DICITRATE-BINDING PERIPLASMIC PROTEIN"/>
    <property type="match status" value="1"/>
</dbReference>
<dbReference type="Pfam" id="PF01497">
    <property type="entry name" value="Peripla_BP_2"/>
    <property type="match status" value="1"/>
</dbReference>
<evidence type="ECO:0000256" key="3">
    <source>
        <dbReference type="ARBA" id="ARBA00022448"/>
    </source>
</evidence>
<keyword evidence="4" id="KW-0732">Signal</keyword>